<reference evidence="10 11" key="1">
    <citation type="submission" date="2018-03" db="EMBL/GenBank/DDBJ databases">
        <title>Genomic Encyclopedia of Archaeal and Bacterial Type Strains, Phase II (KMG-II): from individual species to whole genera.</title>
        <authorList>
            <person name="Goeker M."/>
        </authorList>
    </citation>
    <scope>NUCLEOTIDE SEQUENCE [LARGE SCALE GENOMIC DNA]</scope>
    <source>
        <strain evidence="10 11">DSM 44720</strain>
    </source>
</reference>
<feature type="transmembrane region" description="Helical" evidence="7">
    <location>
        <begin position="777"/>
        <end position="799"/>
    </location>
</feature>
<organism evidence="10 11">
    <name type="scientific">Umezawaea tangerina</name>
    <dbReference type="NCBI Taxonomy" id="84725"/>
    <lineage>
        <taxon>Bacteria</taxon>
        <taxon>Bacillati</taxon>
        <taxon>Actinomycetota</taxon>
        <taxon>Actinomycetes</taxon>
        <taxon>Pseudonocardiales</taxon>
        <taxon>Pseudonocardiaceae</taxon>
        <taxon>Umezawaea</taxon>
    </lineage>
</organism>
<evidence type="ECO:0000256" key="7">
    <source>
        <dbReference type="SAM" id="Phobius"/>
    </source>
</evidence>
<dbReference type="InterPro" id="IPR050250">
    <property type="entry name" value="Macrolide_Exporter_MacB"/>
</dbReference>
<comment type="similarity">
    <text evidence="6">Belongs to the ABC-4 integral membrane protein family.</text>
</comment>
<dbReference type="RefSeq" id="WP_106188561.1">
    <property type="nucleotide sequence ID" value="NZ_PVTF01000005.1"/>
</dbReference>
<evidence type="ECO:0000256" key="6">
    <source>
        <dbReference type="ARBA" id="ARBA00038076"/>
    </source>
</evidence>
<keyword evidence="4 7" id="KW-1133">Transmembrane helix</keyword>
<accession>A0A2T0T798</accession>
<dbReference type="GO" id="GO:0022857">
    <property type="term" value="F:transmembrane transporter activity"/>
    <property type="evidence" value="ECO:0007669"/>
    <property type="project" value="TreeGrafter"/>
</dbReference>
<protein>
    <submittedName>
        <fullName evidence="10">Putative ABC transport system permease protein</fullName>
    </submittedName>
</protein>
<keyword evidence="3 7" id="KW-0812">Transmembrane</keyword>
<sequence length="819" mass="84155">MPRNAIRSVLAHKARFLLSAAAVVLSVAFVVGTLLYGDAVTTSFNRAQARAQSDVAVKVEPDLRSTKLDDDVVARLRGLPGVAQVRPIADGYAFLVTKSGEVAGRPERAGGTSFDPGRHRLGAGQAPVGEDQVALDELTASRTGYRAGDRVRVIVNGVVHPVEVTGVFAADDPRLAAGGSLVAFDLRTASERFSPTPGGYTAVDLIAAPGVGQESIAKSVRGVLPPGFAVETGNSLNTVRGDDKLTSILLLFAGVALFVAVFLVANTFTMLATARARENALLRAVGASRRHVLRSVLAEAVVLGLVATVLGYALGIGVAAVLNSAFSVLNGPEVPLRVFGLGALGAALGVGVGVTTVAAYVPARRAAAVPPIAALRTGLAPTTKSLRRRNILGAVLFLLGAAVTAAAIDSQDLIYLGAPLLMLGLIVLTPWLAAGFTKVLRGPLTRLRGMPGTLAVENARRNPRRTAATATTLMIGLSVCAAVTVGISSAAAKDEDDARTGDNADVQITTIPFSDLSSGTVADVAKVPGVRAVSPLTPVAIDLGERRFLSVTAVDAASVRDFLPLTVRKGSLDDLDKGIAVSTATADRYDLGVGSQVTGAMRSVGAQDKPVTLPVVATYDVPESSGQAALVPVRLAPDTASPQTILVKAAAGQDPVQLRERLQKSLDNPVLTVRTKAEAAEAASSAAQSFLTILYALLSVSVLIGALGVVNTMTMSTVERVREIGLLRAVGLSRKLVRSVLRLESVVIALLGAGLGLLAGTGLGVVGVLSQDGIPVVVAWGQLGVFVVLTVVIGVLASFGPARTASRTPILTAIHADTE</sequence>
<feature type="domain" description="MacB-like periplasmic core" evidence="9">
    <location>
        <begin position="17"/>
        <end position="221"/>
    </location>
</feature>
<feature type="domain" description="ABC3 transporter permease C-terminal" evidence="8">
    <location>
        <begin position="251"/>
        <end position="370"/>
    </location>
</feature>
<evidence type="ECO:0000313" key="11">
    <source>
        <dbReference type="Proteomes" id="UP000239494"/>
    </source>
</evidence>
<dbReference type="InterPro" id="IPR025857">
    <property type="entry name" value="MacB_PCD"/>
</dbReference>
<feature type="transmembrane region" description="Helical" evidence="7">
    <location>
        <begin position="391"/>
        <end position="408"/>
    </location>
</feature>
<feature type="transmembrane region" description="Helical" evidence="7">
    <location>
        <begin position="248"/>
        <end position="274"/>
    </location>
</feature>
<feature type="transmembrane region" description="Helical" evidence="7">
    <location>
        <begin position="467"/>
        <end position="487"/>
    </location>
</feature>
<dbReference type="InterPro" id="IPR003838">
    <property type="entry name" value="ABC3_permease_C"/>
</dbReference>
<feature type="domain" description="MacB-like periplasmic core" evidence="9">
    <location>
        <begin position="466"/>
        <end position="664"/>
    </location>
</feature>
<dbReference type="GO" id="GO:0005886">
    <property type="term" value="C:plasma membrane"/>
    <property type="evidence" value="ECO:0007669"/>
    <property type="project" value="UniProtKB-SubCell"/>
</dbReference>
<feature type="domain" description="ABC3 transporter permease C-terminal" evidence="8">
    <location>
        <begin position="697"/>
        <end position="809"/>
    </location>
</feature>
<evidence type="ECO:0000256" key="2">
    <source>
        <dbReference type="ARBA" id="ARBA00022475"/>
    </source>
</evidence>
<dbReference type="Pfam" id="PF02687">
    <property type="entry name" value="FtsX"/>
    <property type="match status" value="2"/>
</dbReference>
<comment type="caution">
    <text evidence="10">The sequence shown here is derived from an EMBL/GenBank/DDBJ whole genome shotgun (WGS) entry which is preliminary data.</text>
</comment>
<dbReference type="Proteomes" id="UP000239494">
    <property type="component" value="Unassembled WGS sequence"/>
</dbReference>
<feature type="transmembrane region" description="Helical" evidence="7">
    <location>
        <begin position="743"/>
        <end position="765"/>
    </location>
</feature>
<gene>
    <name evidence="10" type="ORF">CLV43_105307</name>
</gene>
<evidence type="ECO:0000259" key="9">
    <source>
        <dbReference type="Pfam" id="PF12704"/>
    </source>
</evidence>
<dbReference type="Pfam" id="PF12704">
    <property type="entry name" value="MacB_PCD"/>
    <property type="match status" value="2"/>
</dbReference>
<evidence type="ECO:0000256" key="1">
    <source>
        <dbReference type="ARBA" id="ARBA00004651"/>
    </source>
</evidence>
<dbReference type="PANTHER" id="PTHR30572">
    <property type="entry name" value="MEMBRANE COMPONENT OF TRANSPORTER-RELATED"/>
    <property type="match status" value="1"/>
</dbReference>
<dbReference type="AlphaFoldDB" id="A0A2T0T798"/>
<name>A0A2T0T798_9PSEU</name>
<feature type="transmembrane region" description="Helical" evidence="7">
    <location>
        <begin position="338"/>
        <end position="361"/>
    </location>
</feature>
<evidence type="ECO:0000259" key="8">
    <source>
        <dbReference type="Pfam" id="PF02687"/>
    </source>
</evidence>
<feature type="transmembrane region" description="Helical" evidence="7">
    <location>
        <begin position="295"/>
        <end position="326"/>
    </location>
</feature>
<dbReference type="EMBL" id="PVTF01000005">
    <property type="protein sequence ID" value="PRY41549.1"/>
    <property type="molecule type" value="Genomic_DNA"/>
</dbReference>
<keyword evidence="2" id="KW-1003">Cell membrane</keyword>
<dbReference type="PANTHER" id="PTHR30572:SF4">
    <property type="entry name" value="ABC TRANSPORTER PERMEASE YTRF"/>
    <property type="match status" value="1"/>
</dbReference>
<feature type="transmembrane region" description="Helical" evidence="7">
    <location>
        <begin position="414"/>
        <end position="440"/>
    </location>
</feature>
<keyword evidence="11" id="KW-1185">Reference proteome</keyword>
<feature type="transmembrane region" description="Helical" evidence="7">
    <location>
        <begin position="690"/>
        <end position="710"/>
    </location>
</feature>
<evidence type="ECO:0000256" key="4">
    <source>
        <dbReference type="ARBA" id="ARBA00022989"/>
    </source>
</evidence>
<keyword evidence="5 7" id="KW-0472">Membrane</keyword>
<evidence type="ECO:0000256" key="5">
    <source>
        <dbReference type="ARBA" id="ARBA00023136"/>
    </source>
</evidence>
<comment type="subcellular location">
    <subcellularLocation>
        <location evidence="1">Cell membrane</location>
        <topology evidence="1">Multi-pass membrane protein</topology>
    </subcellularLocation>
</comment>
<dbReference type="OrthoDB" id="9780560at2"/>
<proteinExistence type="inferred from homology"/>
<feature type="transmembrane region" description="Helical" evidence="7">
    <location>
        <begin position="16"/>
        <end position="36"/>
    </location>
</feature>
<evidence type="ECO:0000313" key="10">
    <source>
        <dbReference type="EMBL" id="PRY41549.1"/>
    </source>
</evidence>
<evidence type="ECO:0000256" key="3">
    <source>
        <dbReference type="ARBA" id="ARBA00022692"/>
    </source>
</evidence>